<dbReference type="InterPro" id="IPR000073">
    <property type="entry name" value="AB_hydrolase_1"/>
</dbReference>
<evidence type="ECO:0000256" key="1">
    <source>
        <dbReference type="ARBA" id="ARBA00022801"/>
    </source>
</evidence>
<gene>
    <name evidence="3" type="ORF">H5V45_07700</name>
</gene>
<dbReference type="PANTHER" id="PTHR43329">
    <property type="entry name" value="EPOXIDE HYDROLASE"/>
    <property type="match status" value="1"/>
</dbReference>
<dbReference type="Gene3D" id="3.40.50.1820">
    <property type="entry name" value="alpha/beta hydrolase"/>
    <property type="match status" value="1"/>
</dbReference>
<evidence type="ECO:0000259" key="2">
    <source>
        <dbReference type="Pfam" id="PF00561"/>
    </source>
</evidence>
<dbReference type="RefSeq" id="WP_185252388.1">
    <property type="nucleotide sequence ID" value="NZ_JACKXE010000001.1"/>
</dbReference>
<keyword evidence="1 3" id="KW-0378">Hydrolase</keyword>
<dbReference type="Proteomes" id="UP000523955">
    <property type="component" value="Unassembled WGS sequence"/>
</dbReference>
<name>A0A7X0RF87_9ACTN</name>
<proteinExistence type="predicted"/>
<sequence>MSDRLTSYDRDGLRFDVRDEGPLDGTPVVLLHGFPERATSWRLVAPLLHEAGYRTYAPDQRGYSPCARPRRRRDHRSAELRADVEALVARIGSPVHLVGHDWGAAVAWDLAAHRSDLVRSLTAVSVPHPGAFVRAAATSRQGLHSWYMLFFQLPRVPEWSARRPGGRFDRNLRRAGMTHDEVDRFRTEIVLDGALRGGLSWYRALPFADRSGLGARVAVPTTFVWSDGDTAIARRGVDLTAARVSGDYRLVVLEGVSHWIPTQAPAALAAAAIERMRSA</sequence>
<dbReference type="Pfam" id="PF00561">
    <property type="entry name" value="Abhydrolase_1"/>
    <property type="match status" value="1"/>
</dbReference>
<dbReference type="AlphaFoldDB" id="A0A7X0RF87"/>
<evidence type="ECO:0000313" key="4">
    <source>
        <dbReference type="Proteomes" id="UP000523955"/>
    </source>
</evidence>
<dbReference type="EMBL" id="JACKXE010000001">
    <property type="protein sequence ID" value="MBB6627204.1"/>
    <property type="molecule type" value="Genomic_DNA"/>
</dbReference>
<feature type="domain" description="AB hydrolase-1" evidence="2">
    <location>
        <begin position="27"/>
        <end position="260"/>
    </location>
</feature>
<dbReference type="InterPro" id="IPR029058">
    <property type="entry name" value="AB_hydrolase_fold"/>
</dbReference>
<dbReference type="PRINTS" id="PR00412">
    <property type="entry name" value="EPOXHYDRLASE"/>
</dbReference>
<dbReference type="SUPFAM" id="SSF53474">
    <property type="entry name" value="alpha/beta-Hydrolases"/>
    <property type="match status" value="1"/>
</dbReference>
<protein>
    <submittedName>
        <fullName evidence="3">Alpha/beta fold hydrolase</fullName>
    </submittedName>
</protein>
<accession>A0A7X0RF87</accession>
<evidence type="ECO:0000313" key="3">
    <source>
        <dbReference type="EMBL" id="MBB6627204.1"/>
    </source>
</evidence>
<organism evidence="3 4">
    <name type="scientific">Nocardioides luti</name>
    <dbReference type="NCBI Taxonomy" id="2761101"/>
    <lineage>
        <taxon>Bacteria</taxon>
        <taxon>Bacillati</taxon>
        <taxon>Actinomycetota</taxon>
        <taxon>Actinomycetes</taxon>
        <taxon>Propionibacteriales</taxon>
        <taxon>Nocardioidaceae</taxon>
        <taxon>Nocardioides</taxon>
    </lineage>
</organism>
<dbReference type="InterPro" id="IPR000639">
    <property type="entry name" value="Epox_hydrolase-like"/>
</dbReference>
<dbReference type="GO" id="GO:0016787">
    <property type="term" value="F:hydrolase activity"/>
    <property type="evidence" value="ECO:0007669"/>
    <property type="project" value="UniProtKB-KW"/>
</dbReference>
<keyword evidence="4" id="KW-1185">Reference proteome</keyword>
<comment type="caution">
    <text evidence="3">The sequence shown here is derived from an EMBL/GenBank/DDBJ whole genome shotgun (WGS) entry which is preliminary data.</text>
</comment>
<reference evidence="3 4" key="1">
    <citation type="submission" date="2020-08" db="EMBL/GenBank/DDBJ databases">
        <authorList>
            <person name="Seo M.-J."/>
        </authorList>
    </citation>
    <scope>NUCLEOTIDE SEQUENCE [LARGE SCALE GENOMIC DNA]</scope>
    <source>
        <strain evidence="3 4">KIGAM211</strain>
    </source>
</reference>